<gene>
    <name evidence="4" type="ORF">QJS04_geneDACA022568</name>
</gene>
<keyword evidence="2" id="KW-0813">Transport</keyword>
<keyword evidence="5" id="KW-1185">Reference proteome</keyword>
<dbReference type="InterPro" id="IPR016024">
    <property type="entry name" value="ARM-type_fold"/>
</dbReference>
<dbReference type="PANTHER" id="PTHR23316">
    <property type="entry name" value="IMPORTIN ALPHA"/>
    <property type="match status" value="1"/>
</dbReference>
<reference evidence="4" key="2">
    <citation type="submission" date="2023-06" db="EMBL/GenBank/DDBJ databases">
        <authorList>
            <person name="Ma L."/>
            <person name="Liu K.-W."/>
            <person name="Li Z."/>
            <person name="Hsiao Y.-Y."/>
            <person name="Qi Y."/>
            <person name="Fu T."/>
            <person name="Tang G."/>
            <person name="Zhang D."/>
            <person name="Sun W.-H."/>
            <person name="Liu D.-K."/>
            <person name="Li Y."/>
            <person name="Chen G.-Z."/>
            <person name="Liu X.-D."/>
            <person name="Liao X.-Y."/>
            <person name="Jiang Y.-T."/>
            <person name="Yu X."/>
            <person name="Hao Y."/>
            <person name="Huang J."/>
            <person name="Zhao X.-W."/>
            <person name="Ke S."/>
            <person name="Chen Y.-Y."/>
            <person name="Wu W.-L."/>
            <person name="Hsu J.-L."/>
            <person name="Lin Y.-F."/>
            <person name="Huang M.-D."/>
            <person name="Li C.-Y."/>
            <person name="Huang L."/>
            <person name="Wang Z.-W."/>
            <person name="Zhao X."/>
            <person name="Zhong W.-Y."/>
            <person name="Peng D.-H."/>
            <person name="Ahmad S."/>
            <person name="Lan S."/>
            <person name="Zhang J.-S."/>
            <person name="Tsai W.-C."/>
            <person name="Van De Peer Y."/>
            <person name="Liu Z.-J."/>
        </authorList>
    </citation>
    <scope>NUCLEOTIDE SEQUENCE</scope>
    <source>
        <strain evidence="4">SCP</strain>
        <tissue evidence="4">Leaves</tissue>
    </source>
</reference>
<comment type="similarity">
    <text evidence="1">Belongs to the importin alpha family.</text>
</comment>
<evidence type="ECO:0000313" key="5">
    <source>
        <dbReference type="Proteomes" id="UP001179952"/>
    </source>
</evidence>
<dbReference type="InterPro" id="IPR000225">
    <property type="entry name" value="Armadillo"/>
</dbReference>
<keyword evidence="3" id="KW-0653">Protein transport</keyword>
<dbReference type="SUPFAM" id="SSF48371">
    <property type="entry name" value="ARM repeat"/>
    <property type="match status" value="1"/>
</dbReference>
<dbReference type="Proteomes" id="UP001179952">
    <property type="component" value="Unassembled WGS sequence"/>
</dbReference>
<evidence type="ECO:0000256" key="1">
    <source>
        <dbReference type="ARBA" id="ARBA00010394"/>
    </source>
</evidence>
<accession>A0AAV9BBH6</accession>
<reference evidence="4" key="1">
    <citation type="journal article" date="2023" name="Nat. Commun.">
        <title>Diploid and tetraploid genomes of Acorus and the evolution of monocots.</title>
        <authorList>
            <person name="Ma L."/>
            <person name="Liu K.W."/>
            <person name="Li Z."/>
            <person name="Hsiao Y.Y."/>
            <person name="Qi Y."/>
            <person name="Fu T."/>
            <person name="Tang G.D."/>
            <person name="Zhang D."/>
            <person name="Sun W.H."/>
            <person name="Liu D.K."/>
            <person name="Li Y."/>
            <person name="Chen G.Z."/>
            <person name="Liu X.D."/>
            <person name="Liao X.Y."/>
            <person name="Jiang Y.T."/>
            <person name="Yu X."/>
            <person name="Hao Y."/>
            <person name="Huang J."/>
            <person name="Zhao X.W."/>
            <person name="Ke S."/>
            <person name="Chen Y.Y."/>
            <person name="Wu W.L."/>
            <person name="Hsu J.L."/>
            <person name="Lin Y.F."/>
            <person name="Huang M.D."/>
            <person name="Li C.Y."/>
            <person name="Huang L."/>
            <person name="Wang Z.W."/>
            <person name="Zhao X."/>
            <person name="Zhong W.Y."/>
            <person name="Peng D.H."/>
            <person name="Ahmad S."/>
            <person name="Lan S."/>
            <person name="Zhang J.S."/>
            <person name="Tsai W.C."/>
            <person name="Van de Peer Y."/>
            <person name="Liu Z.J."/>
        </authorList>
    </citation>
    <scope>NUCLEOTIDE SEQUENCE</scope>
    <source>
        <strain evidence="4">SCP</strain>
    </source>
</reference>
<name>A0AAV9BBH6_ACOGR</name>
<evidence type="ECO:0000256" key="3">
    <source>
        <dbReference type="ARBA" id="ARBA00022927"/>
    </source>
</evidence>
<proteinExistence type="inferred from homology"/>
<dbReference type="InterPro" id="IPR011989">
    <property type="entry name" value="ARM-like"/>
</dbReference>
<evidence type="ECO:0000256" key="2">
    <source>
        <dbReference type="ARBA" id="ARBA00022448"/>
    </source>
</evidence>
<sequence>MAERMDDGVLNRYLSGKGAAQKKMEVLRSLRRILSKSEVPPVQAALHAGAIPILVQCLSYGSPDEQTLPVFKLWTPQSFNSILDWPSCSQEKSSAPVAEQCAWALGNVAGEDEELRNILLAQGTLLPLARMMMSNKGSTARTAAWALSNLIKTTNINPMSYNKLFGHLTFSRVSKTSDIPMQTFHEQLPDSTEAPIHDSH</sequence>
<dbReference type="Gene3D" id="1.25.10.10">
    <property type="entry name" value="Leucine-rich Repeat Variant"/>
    <property type="match status" value="1"/>
</dbReference>
<dbReference type="Pfam" id="PF00514">
    <property type="entry name" value="Arm"/>
    <property type="match status" value="2"/>
</dbReference>
<organism evidence="4 5">
    <name type="scientific">Acorus gramineus</name>
    <name type="common">Dwarf sweet flag</name>
    <dbReference type="NCBI Taxonomy" id="55184"/>
    <lineage>
        <taxon>Eukaryota</taxon>
        <taxon>Viridiplantae</taxon>
        <taxon>Streptophyta</taxon>
        <taxon>Embryophyta</taxon>
        <taxon>Tracheophyta</taxon>
        <taxon>Spermatophyta</taxon>
        <taxon>Magnoliopsida</taxon>
        <taxon>Liliopsida</taxon>
        <taxon>Acoraceae</taxon>
        <taxon>Acorus</taxon>
    </lineage>
</organism>
<dbReference type="EMBL" id="JAUJYN010000004">
    <property type="protein sequence ID" value="KAK1273621.1"/>
    <property type="molecule type" value="Genomic_DNA"/>
</dbReference>
<protein>
    <submittedName>
        <fullName evidence="4">Importin subunit alpha-2</fullName>
    </submittedName>
</protein>
<dbReference type="AlphaFoldDB" id="A0AAV9BBH6"/>
<dbReference type="SMART" id="SM00185">
    <property type="entry name" value="ARM"/>
    <property type="match status" value="2"/>
</dbReference>
<dbReference type="GO" id="GO:0015031">
    <property type="term" value="P:protein transport"/>
    <property type="evidence" value="ECO:0007669"/>
    <property type="project" value="UniProtKB-KW"/>
</dbReference>
<evidence type="ECO:0000313" key="4">
    <source>
        <dbReference type="EMBL" id="KAK1273621.1"/>
    </source>
</evidence>
<comment type="caution">
    <text evidence="4">The sequence shown here is derived from an EMBL/GenBank/DDBJ whole genome shotgun (WGS) entry which is preliminary data.</text>
</comment>